<feature type="transmembrane region" description="Helical" evidence="7">
    <location>
        <begin position="210"/>
        <end position="238"/>
    </location>
</feature>
<gene>
    <name evidence="7 8" type="primary">nhaA</name>
    <name evidence="8" type="ORF">CleRT_02790</name>
</gene>
<feature type="transmembrane region" description="Helical" evidence="7">
    <location>
        <begin position="180"/>
        <end position="198"/>
    </location>
</feature>
<evidence type="ECO:0000256" key="1">
    <source>
        <dbReference type="ARBA" id="ARBA00004429"/>
    </source>
</evidence>
<dbReference type="HAMAP" id="MF_01844">
    <property type="entry name" value="NhaA"/>
    <property type="match status" value="1"/>
</dbReference>
<dbReference type="EMBL" id="CP011126">
    <property type="protein sequence ID" value="AKQ33271.1"/>
    <property type="molecule type" value="Genomic_DNA"/>
</dbReference>
<feature type="transmembrane region" description="Helical" evidence="7">
    <location>
        <begin position="366"/>
        <end position="386"/>
    </location>
</feature>
<proteinExistence type="inferred from homology"/>
<dbReference type="NCBIfam" id="NF007111">
    <property type="entry name" value="PRK09560.1"/>
    <property type="match status" value="1"/>
</dbReference>
<comment type="similarity">
    <text evidence="7">Belongs to the NhaA Na(+)/H(+) (TC 2.A.33) antiporter family.</text>
</comment>
<evidence type="ECO:0000313" key="8">
    <source>
        <dbReference type="EMBL" id="AKQ33271.1"/>
    </source>
</evidence>
<feature type="transmembrane region" description="Helical" evidence="7">
    <location>
        <begin position="92"/>
        <end position="115"/>
    </location>
</feature>
<dbReference type="Proteomes" id="UP000063965">
    <property type="component" value="Chromosome"/>
</dbReference>
<sequence length="398" mass="42943">MQVGTLREFLKLESSGGIVLFIAAVLALILENTAWRTYYEALFNAPLSIQLGPLQLTKPLLLWINDGLMTIFFLLVGLEIKREIFEGELNSLAKASLPAIAGLGGMVVPALIYISFNWSDPISLRGWAIPAATDIAFSLGILSLLGNRLPIGLKIFLTALAIFDDIGAILIIAIFYTHDISLILLLSASLLLGLLFLLNRLRVTTITAYILIGVALWFCVLKSGVHATLAGIGLAFAIPIRDQKNPRISPLRNLEHKLHSWVAFGVLPVFAFANAGVSFAGMGLDNLFSPVTWGIALGLFLGKQIGIWSASWLGIKAGWAHMPHGGNWRSLYGISLVAGIGFTMSLFIGTLAFGSVGQHYSAMVRLGIITGSLIAGISSYLILYFTSSYRSRPSVSNP</sequence>
<dbReference type="PANTHER" id="PTHR30341:SF0">
    <property type="entry name" value="NA(+)_H(+) ANTIPORTER NHAA"/>
    <property type="match status" value="1"/>
</dbReference>
<dbReference type="NCBIfam" id="TIGR00773">
    <property type="entry name" value="NhaA"/>
    <property type="match status" value="1"/>
</dbReference>
<dbReference type="Gene3D" id="1.20.1530.10">
    <property type="entry name" value="Na+/H+ antiporter like domain"/>
    <property type="match status" value="1"/>
</dbReference>
<comment type="catalytic activity">
    <reaction evidence="7">
        <text>Na(+)(in) + 2 H(+)(out) = Na(+)(out) + 2 H(+)(in)</text>
        <dbReference type="Rhea" id="RHEA:29251"/>
        <dbReference type="ChEBI" id="CHEBI:15378"/>
        <dbReference type="ChEBI" id="CHEBI:29101"/>
    </reaction>
</comment>
<evidence type="ECO:0000256" key="5">
    <source>
        <dbReference type="ARBA" id="ARBA00023136"/>
    </source>
</evidence>
<feature type="transmembrane region" description="Helical" evidence="7">
    <location>
        <begin position="12"/>
        <end position="30"/>
    </location>
</feature>
<keyword evidence="7" id="KW-0813">Transport</keyword>
<dbReference type="RefSeq" id="WP_048874917.1">
    <property type="nucleotide sequence ID" value="NZ_CP011126.1"/>
</dbReference>
<keyword evidence="2 7" id="KW-1003">Cell membrane</keyword>
<keyword evidence="4 7" id="KW-1133">Transmembrane helix</keyword>
<feature type="transmembrane region" description="Helical" evidence="7">
    <location>
        <begin position="258"/>
        <end position="279"/>
    </location>
</feature>
<evidence type="ECO:0000313" key="9">
    <source>
        <dbReference type="Proteomes" id="UP000063965"/>
    </source>
</evidence>
<keyword evidence="7" id="KW-0406">Ion transport</keyword>
<keyword evidence="6 7" id="KW-0739">Sodium transport</keyword>
<feature type="transmembrane region" description="Helical" evidence="7">
    <location>
        <begin position="60"/>
        <end position="80"/>
    </location>
</feature>
<dbReference type="PANTHER" id="PTHR30341">
    <property type="entry name" value="SODIUM ION/PROTON ANTIPORTER NHAA-RELATED"/>
    <property type="match status" value="1"/>
</dbReference>
<dbReference type="InterPro" id="IPR004670">
    <property type="entry name" value="NhaA"/>
</dbReference>
<feature type="transmembrane region" description="Helical" evidence="7">
    <location>
        <begin position="331"/>
        <end position="354"/>
    </location>
</feature>
<evidence type="ECO:0000256" key="6">
    <source>
        <dbReference type="ARBA" id="ARBA00023201"/>
    </source>
</evidence>
<keyword evidence="3 7" id="KW-0812">Transmembrane</keyword>
<dbReference type="Pfam" id="PF06965">
    <property type="entry name" value="Na_H_antiport_1"/>
    <property type="match status" value="1"/>
</dbReference>
<keyword evidence="5 7" id="KW-0472">Membrane</keyword>
<protein>
    <recommendedName>
        <fullName evidence="7">Na(+)/H(+) antiporter NhaA</fullName>
    </recommendedName>
    <alternativeName>
        <fullName evidence="7">Sodium/proton antiporter NhaA</fullName>
    </alternativeName>
</protein>
<feature type="transmembrane region" description="Helical" evidence="7">
    <location>
        <begin position="153"/>
        <end position="174"/>
    </location>
</feature>
<evidence type="ECO:0000256" key="7">
    <source>
        <dbReference type="HAMAP-Rule" id="MF_01844"/>
    </source>
</evidence>
<name>A0ABN4HQ37_9COXI</name>
<keyword evidence="7" id="KW-0050">Antiport</keyword>
<evidence type="ECO:0000256" key="4">
    <source>
        <dbReference type="ARBA" id="ARBA00022989"/>
    </source>
</evidence>
<comment type="subcellular location">
    <subcellularLocation>
        <location evidence="1">Cell inner membrane</location>
        <topology evidence="1">Multi-pass membrane protein</topology>
    </subcellularLocation>
    <subcellularLocation>
        <location evidence="7">Cell membrane</location>
        <topology evidence="7">Multi-pass membrane protein</topology>
    </subcellularLocation>
</comment>
<dbReference type="InterPro" id="IPR023171">
    <property type="entry name" value="Na/H_antiporter_dom_sf"/>
</dbReference>
<accession>A0ABN4HQ37</accession>
<feature type="transmembrane region" description="Helical" evidence="7">
    <location>
        <begin position="127"/>
        <end position="146"/>
    </location>
</feature>
<evidence type="ECO:0000256" key="3">
    <source>
        <dbReference type="ARBA" id="ARBA00022692"/>
    </source>
</evidence>
<feature type="transmembrane region" description="Helical" evidence="7">
    <location>
        <begin position="291"/>
        <end position="311"/>
    </location>
</feature>
<evidence type="ECO:0000256" key="2">
    <source>
        <dbReference type="ARBA" id="ARBA00022475"/>
    </source>
</evidence>
<keyword evidence="7" id="KW-0915">Sodium</keyword>
<dbReference type="NCBIfam" id="NF007112">
    <property type="entry name" value="PRK09561.1"/>
    <property type="match status" value="1"/>
</dbReference>
<keyword evidence="9" id="KW-1185">Reference proteome</keyword>
<organism evidence="8 9">
    <name type="scientific">Candidatus Coxiella mudrowiae</name>
    <dbReference type="NCBI Taxonomy" id="2054173"/>
    <lineage>
        <taxon>Bacteria</taxon>
        <taxon>Pseudomonadati</taxon>
        <taxon>Pseudomonadota</taxon>
        <taxon>Gammaproteobacteria</taxon>
        <taxon>Legionellales</taxon>
        <taxon>Coxiellaceae</taxon>
        <taxon>Coxiella</taxon>
    </lineage>
</organism>
<comment type="function">
    <text evidence="7">Na(+)/H(+) antiporter that extrudes sodium in exchange for external protons.</text>
</comment>
<reference evidence="8 9" key="1">
    <citation type="journal article" date="2015" name="Genome Biol. Evol.">
        <title>Distinctive Genome Reduction Rates Revealed by Genomic Analyses of Two Coxiella-Like Endosymbionts in Ticks.</title>
        <authorList>
            <person name="Gottlieb Y."/>
            <person name="Lalzar I."/>
            <person name="Klasson L."/>
        </authorList>
    </citation>
    <scope>NUCLEOTIDE SEQUENCE [LARGE SCALE GENOMIC DNA]</scope>
    <source>
        <strain evidence="8 9">CRt</strain>
    </source>
</reference>